<protein>
    <submittedName>
        <fullName evidence="2">Uncharacterized protein</fullName>
    </submittedName>
</protein>
<feature type="transmembrane region" description="Helical" evidence="1">
    <location>
        <begin position="39"/>
        <end position="67"/>
    </location>
</feature>
<keyword evidence="1" id="KW-0812">Transmembrane</keyword>
<dbReference type="Proteomes" id="UP001596312">
    <property type="component" value="Unassembled WGS sequence"/>
</dbReference>
<evidence type="ECO:0000256" key="1">
    <source>
        <dbReference type="SAM" id="Phobius"/>
    </source>
</evidence>
<feature type="transmembrane region" description="Helical" evidence="1">
    <location>
        <begin position="6"/>
        <end position="27"/>
    </location>
</feature>
<keyword evidence="3" id="KW-1185">Reference proteome</keyword>
<reference evidence="2 3" key="1">
    <citation type="journal article" date="2019" name="Int. J. Syst. Evol. Microbiol.">
        <title>The Global Catalogue of Microorganisms (GCM) 10K type strain sequencing project: providing services to taxonomists for standard genome sequencing and annotation.</title>
        <authorList>
            <consortium name="The Broad Institute Genomics Platform"/>
            <consortium name="The Broad Institute Genome Sequencing Center for Infectious Disease"/>
            <person name="Wu L."/>
            <person name="Ma J."/>
        </authorList>
    </citation>
    <scope>NUCLEOTIDE SEQUENCE [LARGE SCALE GENOMIC DNA]</scope>
    <source>
        <strain evidence="2 3">CGMCC 1.3240</strain>
    </source>
</reference>
<name>A0ABD5UZU5_9EURY</name>
<proteinExistence type="predicted"/>
<evidence type="ECO:0000313" key="3">
    <source>
        <dbReference type="Proteomes" id="UP001596312"/>
    </source>
</evidence>
<evidence type="ECO:0000313" key="2">
    <source>
        <dbReference type="EMBL" id="MFC6904670.1"/>
    </source>
</evidence>
<organism evidence="2 3">
    <name type="scientific">Halalkalicoccus tibetensis</name>
    <dbReference type="NCBI Taxonomy" id="175632"/>
    <lineage>
        <taxon>Archaea</taxon>
        <taxon>Methanobacteriati</taxon>
        <taxon>Methanobacteriota</taxon>
        <taxon>Stenosarchaea group</taxon>
        <taxon>Halobacteria</taxon>
        <taxon>Halobacteriales</taxon>
        <taxon>Halococcaceae</taxon>
        <taxon>Halalkalicoccus</taxon>
    </lineage>
</organism>
<keyword evidence="1" id="KW-1133">Transmembrane helix</keyword>
<keyword evidence="1" id="KW-0472">Membrane</keyword>
<dbReference type="InterPro" id="IPR058349">
    <property type="entry name" value="DUF8036"/>
</dbReference>
<comment type="caution">
    <text evidence="2">The sequence shown here is derived from an EMBL/GenBank/DDBJ whole genome shotgun (WGS) entry which is preliminary data.</text>
</comment>
<dbReference type="EMBL" id="JBHSXQ010000002">
    <property type="protein sequence ID" value="MFC6904670.1"/>
    <property type="molecule type" value="Genomic_DNA"/>
</dbReference>
<dbReference type="AlphaFoldDB" id="A0ABD5UZU5"/>
<dbReference type="Pfam" id="PF26119">
    <property type="entry name" value="DUF8036"/>
    <property type="match status" value="1"/>
</dbReference>
<feature type="transmembrane region" description="Helical" evidence="1">
    <location>
        <begin position="73"/>
        <end position="94"/>
    </location>
</feature>
<dbReference type="RefSeq" id="WP_340603185.1">
    <property type="nucleotide sequence ID" value="NZ_JBBMXV010000002.1"/>
</dbReference>
<sequence>MSLWMYGATAFAGLNVLLLLCLTYVWVTNYRRFRTAMTLGFLCFGVVLLVENLLAVYFFVGMVGFYTTTAAQQMVFVLRALEFVALCCLTWVIVR</sequence>
<accession>A0ABD5UZU5</accession>
<gene>
    <name evidence="2" type="ORF">ACFQGH_05595</name>
</gene>